<dbReference type="SMART" id="SM00028">
    <property type="entry name" value="TPR"/>
    <property type="match status" value="6"/>
</dbReference>
<gene>
    <name evidence="3" type="ORF">CSC78_17205</name>
</gene>
<feature type="repeat" description="TPR" evidence="2">
    <location>
        <begin position="109"/>
        <end position="142"/>
    </location>
</feature>
<evidence type="ECO:0000256" key="2">
    <source>
        <dbReference type="PROSITE-ProRule" id="PRU00339"/>
    </source>
</evidence>
<evidence type="ECO:0000313" key="3">
    <source>
        <dbReference type="EMBL" id="KAF1722495.1"/>
    </source>
</evidence>
<dbReference type="SUPFAM" id="SSF52540">
    <property type="entry name" value="P-loop containing nucleoside triphosphate hydrolases"/>
    <property type="match status" value="1"/>
</dbReference>
<dbReference type="Pfam" id="PF13469">
    <property type="entry name" value="Sulfotransfer_3"/>
    <property type="match status" value="1"/>
</dbReference>
<evidence type="ECO:0008006" key="5">
    <source>
        <dbReference type="Google" id="ProtNLM"/>
    </source>
</evidence>
<reference evidence="3 4" key="1">
    <citation type="submission" date="2017-10" db="EMBL/GenBank/DDBJ databases">
        <title>Whole genome sequencing of members of genus Pseudoxanthomonas.</title>
        <authorList>
            <person name="Kumar S."/>
            <person name="Bansal K."/>
            <person name="Kaur A."/>
            <person name="Patil P."/>
            <person name="Sharma S."/>
            <person name="Patil P.B."/>
        </authorList>
    </citation>
    <scope>NUCLEOTIDE SEQUENCE [LARGE SCALE GENOMIC DNA]</scope>
    <source>
        <strain evidence="3 4">DSM 17109</strain>
    </source>
</reference>
<dbReference type="PANTHER" id="PTHR12788">
    <property type="entry name" value="PROTEIN-TYROSINE SULFOTRANSFERASE 2"/>
    <property type="match status" value="1"/>
</dbReference>
<protein>
    <recommendedName>
        <fullName evidence="5">Sulfotransferase family protein</fullName>
    </recommendedName>
</protein>
<keyword evidence="2" id="KW-0802">TPR repeat</keyword>
<dbReference type="PANTHER" id="PTHR12788:SF10">
    <property type="entry name" value="PROTEIN-TYROSINE SULFOTRANSFERASE"/>
    <property type="match status" value="1"/>
</dbReference>
<dbReference type="SUPFAM" id="SSF48452">
    <property type="entry name" value="TPR-like"/>
    <property type="match status" value="1"/>
</dbReference>
<proteinExistence type="predicted"/>
<dbReference type="Gene3D" id="1.25.40.10">
    <property type="entry name" value="Tetratricopeptide repeat domain"/>
    <property type="match status" value="1"/>
</dbReference>
<dbReference type="EMBL" id="PDWW01000033">
    <property type="protein sequence ID" value="KAF1722495.1"/>
    <property type="molecule type" value="Genomic_DNA"/>
</dbReference>
<dbReference type="Pfam" id="PF14559">
    <property type="entry name" value="TPR_19"/>
    <property type="match status" value="1"/>
</dbReference>
<sequence length="614" mass="68906">MNPHQSVTDALDKAAAFERAREYSDAIEWLRVAANAGHLDARVQQHVAQAAMRMGHSAFALSAMHQAVHLTPSDGDLRFQYACLLAHEGQHSFALEHFYASVPLQAGNPQAWRLLGVTLQRLGRHAEALKPLRRARELAPENVRVLETLAESEFHAGYPAEALPLLHSLWQAKPNEPRRVLRLAETYNRLGRHQDAFTLLEMAVPTIGEPDDLLVAMAQTAEDMGDREAAGRAYHAALARRPNWAFPLSGLLGLHRGSVDDALIVQSQSLMADEHLPDPDRALLGYELGKVFDARQRFDEAMDSWHQANAARRRMTGSADIPHFALQINKSIEILTRERLEARRTKWAGHPDPRLLFIVGMPRSGTTLTEQILAAHPCGHGGGELPDIWLIVRNLPLEVGRDRTWPECLDDIGDAALHAAAERYLQAATRGAPPTAATLVDKAPLNFLQLGLIELLFPHARVVWCRRDPRDIAVSVYGENFALEERLANALGDIGHYISLQTRLMRHWQSALKLPILELVYEDLARNPEEQARRLVDFAGLPWDPACLEFHRNDKGVQTPSRWQVKQPIYTRSIERWRNYETHLEPLLKALTPDAYPYSPRSRASSNHATQPSS</sequence>
<evidence type="ECO:0000313" key="4">
    <source>
        <dbReference type="Proteomes" id="UP000781710"/>
    </source>
</evidence>
<dbReference type="InterPro" id="IPR011990">
    <property type="entry name" value="TPR-like_helical_dom_sf"/>
</dbReference>
<comment type="caution">
    <text evidence="3">The sequence shown here is derived from an EMBL/GenBank/DDBJ whole genome shotgun (WGS) entry which is preliminary data.</text>
</comment>
<name>A0ABQ6ZD24_9GAMM</name>
<organism evidence="3 4">
    <name type="scientific">Pseudoxanthomonas japonensis</name>
    <dbReference type="NCBI Taxonomy" id="69284"/>
    <lineage>
        <taxon>Bacteria</taxon>
        <taxon>Pseudomonadati</taxon>
        <taxon>Pseudomonadota</taxon>
        <taxon>Gammaproteobacteria</taxon>
        <taxon>Lysobacterales</taxon>
        <taxon>Lysobacteraceae</taxon>
        <taxon>Pseudoxanthomonas</taxon>
    </lineage>
</organism>
<dbReference type="InterPro" id="IPR027417">
    <property type="entry name" value="P-loop_NTPase"/>
</dbReference>
<dbReference type="RefSeq" id="WP_162339094.1">
    <property type="nucleotide sequence ID" value="NZ_JBHSRQ010000031.1"/>
</dbReference>
<dbReference type="Pfam" id="PF13428">
    <property type="entry name" value="TPR_14"/>
    <property type="match status" value="1"/>
</dbReference>
<accession>A0ABQ6ZD24</accession>
<dbReference type="Gene3D" id="3.40.50.300">
    <property type="entry name" value="P-loop containing nucleotide triphosphate hydrolases"/>
    <property type="match status" value="1"/>
</dbReference>
<evidence type="ECO:0000256" key="1">
    <source>
        <dbReference type="ARBA" id="ARBA00022679"/>
    </source>
</evidence>
<keyword evidence="4" id="KW-1185">Reference proteome</keyword>
<dbReference type="Proteomes" id="UP000781710">
    <property type="component" value="Unassembled WGS sequence"/>
</dbReference>
<dbReference type="PROSITE" id="PS50005">
    <property type="entry name" value="TPR"/>
    <property type="match status" value="1"/>
</dbReference>
<dbReference type="InterPro" id="IPR019734">
    <property type="entry name" value="TPR_rpt"/>
</dbReference>
<dbReference type="InterPro" id="IPR026634">
    <property type="entry name" value="TPST-like"/>
</dbReference>
<keyword evidence="1" id="KW-0808">Transferase</keyword>